<feature type="domain" description="Carrier" evidence="5">
    <location>
        <begin position="1993"/>
        <end position="2068"/>
    </location>
</feature>
<evidence type="ECO:0000256" key="3">
    <source>
        <dbReference type="ARBA" id="ARBA00022553"/>
    </source>
</evidence>
<dbReference type="InterPro" id="IPR006162">
    <property type="entry name" value="Ppantetheine_attach_site"/>
</dbReference>
<dbReference type="Gene3D" id="3.30.300.30">
    <property type="match status" value="1"/>
</dbReference>
<dbReference type="GO" id="GO:0003824">
    <property type="term" value="F:catalytic activity"/>
    <property type="evidence" value="ECO:0007669"/>
    <property type="project" value="InterPro"/>
</dbReference>
<dbReference type="Pfam" id="PF00975">
    <property type="entry name" value="Thioesterase"/>
    <property type="match status" value="1"/>
</dbReference>
<evidence type="ECO:0000256" key="2">
    <source>
        <dbReference type="ARBA" id="ARBA00022450"/>
    </source>
</evidence>
<dbReference type="PROSITE" id="PS00455">
    <property type="entry name" value="AMP_BINDING"/>
    <property type="match status" value="1"/>
</dbReference>
<dbReference type="OrthoDB" id="9778690at2"/>
<dbReference type="Gene3D" id="1.10.1200.10">
    <property type="entry name" value="ACP-like"/>
    <property type="match status" value="2"/>
</dbReference>
<evidence type="ECO:0000256" key="1">
    <source>
        <dbReference type="ARBA" id="ARBA00001957"/>
    </source>
</evidence>
<dbReference type="CDD" id="cd05930">
    <property type="entry name" value="A_NRPS"/>
    <property type="match status" value="1"/>
</dbReference>
<dbReference type="InterPro" id="IPR045851">
    <property type="entry name" value="AMP-bd_C_sf"/>
</dbReference>
<dbReference type="SMART" id="SM00823">
    <property type="entry name" value="PKS_PP"/>
    <property type="match status" value="2"/>
</dbReference>
<keyword evidence="7" id="KW-1185">Reference proteome</keyword>
<dbReference type="PROSITE" id="PS00012">
    <property type="entry name" value="PHOSPHOPANTETHEINE"/>
    <property type="match status" value="1"/>
</dbReference>
<keyword evidence="3" id="KW-0597">Phosphoprotein</keyword>
<dbReference type="GO" id="GO:0031177">
    <property type="term" value="F:phosphopantetheine binding"/>
    <property type="evidence" value="ECO:0007669"/>
    <property type="project" value="InterPro"/>
</dbReference>
<dbReference type="SUPFAM" id="SSF53474">
    <property type="entry name" value="alpha/beta-Hydrolases"/>
    <property type="match status" value="1"/>
</dbReference>
<gene>
    <name evidence="6" type="ORF">SAMN04490243_0880</name>
</gene>
<feature type="domain" description="Carrier" evidence="5">
    <location>
        <begin position="989"/>
        <end position="1063"/>
    </location>
</feature>
<evidence type="ECO:0000313" key="7">
    <source>
        <dbReference type="Proteomes" id="UP000199534"/>
    </source>
</evidence>
<feature type="region of interest" description="Disordered" evidence="4">
    <location>
        <begin position="1"/>
        <end position="28"/>
    </location>
</feature>
<dbReference type="InterPro" id="IPR020806">
    <property type="entry name" value="PKS_PP-bd"/>
</dbReference>
<dbReference type="Gene3D" id="3.30.559.10">
    <property type="entry name" value="Chloramphenicol acetyltransferase-like domain"/>
    <property type="match status" value="3"/>
</dbReference>
<feature type="region of interest" description="Disordered" evidence="4">
    <location>
        <begin position="1974"/>
        <end position="1998"/>
    </location>
</feature>
<dbReference type="SUPFAM" id="SSF47336">
    <property type="entry name" value="ACP-like"/>
    <property type="match status" value="2"/>
</dbReference>
<dbReference type="PROSITE" id="PS50075">
    <property type="entry name" value="CARRIER"/>
    <property type="match status" value="2"/>
</dbReference>
<dbReference type="GO" id="GO:0043041">
    <property type="term" value="P:amino acid activation for nonribosomal peptide biosynthetic process"/>
    <property type="evidence" value="ECO:0007669"/>
    <property type="project" value="TreeGrafter"/>
</dbReference>
<organism evidence="6 7">
    <name type="scientific">Robiginitalea myxolifaciens</name>
    <dbReference type="NCBI Taxonomy" id="400055"/>
    <lineage>
        <taxon>Bacteria</taxon>
        <taxon>Pseudomonadati</taxon>
        <taxon>Bacteroidota</taxon>
        <taxon>Flavobacteriia</taxon>
        <taxon>Flavobacteriales</taxon>
        <taxon>Flavobacteriaceae</taxon>
        <taxon>Robiginitalea</taxon>
    </lineage>
</organism>
<dbReference type="EMBL" id="FOYQ01000001">
    <property type="protein sequence ID" value="SFR34746.1"/>
    <property type="molecule type" value="Genomic_DNA"/>
</dbReference>
<dbReference type="InterPro" id="IPR029058">
    <property type="entry name" value="AB_hydrolase_fold"/>
</dbReference>
<sequence>MEGNSQNSALQRWKSRQQQATAKKEKPAAIAPAIPVPTRDQKRLWILQNLYPGSSFYNYVTLLKFKGNLDVGALEKSLELILEKQDVLRTSYPGKDGVPELVLHKDVDLPLTRVDLRGFDASERDKRRESLFRERGNHRFALDKPPLFSCTLVRLEDAVYELLLAFHHIIIDEWSIRIFKEDLAAYYKEFRAGQTPATSSGTTSFTAYAAQAGKGEQYQDQIPFWKKFLAGDIPSLQLGDAEASLSETQFAGKHQKFALSQELSTRALQLAKDLKITPFVLFLGVHNLLLSRYAMEEDIAVGTPISTRNSKELDRVMGFFLNSLVLRSTVQPDLTFREYIMDLNADWFRVLGHKDVPLEVLVKEVNPTRAYQDNPFFNSMFLYFEKPEEPPFGEDLELTCSEDYTLDYSKFDITFGFEEDQGVISSLIEYSTAKFSPEAIDAIQKHLVMILSQVVDTPEIIIGSIPLLSPKEIQAVLEEPAGQKLPFADYQGIHEVILEIAKHHPDKVAVQFGDEKMTYRELILEAGKVAFHLQIEKHQGIVGLCMENSCNMIAGMLGILLSGHAYLPLDPGYPDERLQFMVGDAQIKKIVTQSDLAPKLAALGIEPLIIEDLQATNTPPSLVSVGREDYAYMIYTSGSTGQPKGVPVTHGNILDSTAGRLDFYPENPSAFLLLSSISFDSSKAGIFWTLTTGGTLVLAPKRIEQDPLQLGKILQEASISHTLMLPSLYKVLLEVCPPNTFDQLQGVVVAGEACPAELVQKHFTELNNTGLYNEYGPTEATVWCIAHNVSPADTQVPIGKPVAGARIFLLDKNQNLVPQGAVGEIYIGGPGLTPGYLKPPKSSSDPFREVALHPEYTVRLYKTGDLAKLGADGNYYYLGRADEQVKIRGFRVELGEIEERLRAVDAIDQAHVLWDKSENKLRAAYTVKATISFGEIKRILAGSLPGYMIPNQLVQVERIPTLPNGKSDRNALLQLLRDHTGPQAEKSEEPVDGTAAVLRDIWKRLLGVAHVGLDDNYFDLGGDSIKSIQLIAAIRKQGFTIHPAQVFNYPTIRELSLFLEKAEATSIEEKSDANWELLPIQQWFFETHQKAPHFWNMGVEVHGLGNIDPGKLNTAIRYLMERHPGLSSGFHKSEASWTIQSREIPKDSVIVAAMETTVQSEQQRFIQEVLLREQAGFDLTDGPLFKAFYFMPPQGNPRIFLVAHHLLLDVVSWQILQEDFELALSHEEGTPVNKATDTPYSWMQELKEHFSSALPSGNLDFWKRQQRHPAVWPGDQKTPAYSEEQASQVEGRIVLFDTENTWSEVNRAYGTKTDEVLLTALLRATQKVTHRNGLSLWLERTGRPQEAFHSDFSSIVGWLTSFFPITLKLPDSDQSPENCLPYVKEQLRKIPNQGLGYGLLRYGMESTMEEELLAFHPQLVFNYTGEVQAGKNTNGIVFEGFVENLRHPQSERQHNLEMNSWMEGNVLVYKLSYNPAVLTADDVRNLLRDYEQELQAITEHCSLVSERHFTPSDFPMTGLDQNDLVQIQQQVKGSSATGISNILPLTEIQHALLIHRRTSKEDEGLLPMRFRITGKLNADVFAQALQSLVQRHEVLRSSVRFEGLSQPAWVIHESAAVKITRNEVPTNTSFEGYFEKLWEEIAGSFDLQEVPLTQLHIVQTAPEEHWIVWPVHHILLDGWSSTNLLTELVLSYDQLLVGKPIVLPGIPALQTIYKHSESIDAIARDTFWTDYFRNFSKERAVYPARYRLGPPQQREFRLSVAETQGFLEHAKVLQVSPNTVFRALWAILEASLTGNSDSCFGATVSGRANGLPGMEQAVGMFTNVLPVRISIAEDTPFKTWLGEIQQRDMAALEYEQTPNSYFEKYFENKSWSQAVESLLIFESHPWDTPASNTISIDQFKSGATTNYPLNLIVVPGREIQISLISHEPEDSPIPNWLGENLMVLIREFISELPQTASGLSEVLSPVDFELPSASKTAVGSDNGGYNERSPGKQPSNPEETALQQIWDELLGTEKIGVREDFFNAGGTSLDVIHLFARIEKEIGIKLPPTTILFHPTIEDLASNLVHQEDTGVAEPTSLVPLRTVGTKAPLFCVHGGEGHILFYRELSKYLDPDRPIYLLQPKGVNGETDQHESLEEMASDYLREINEVYDGEEVNLVYYCYSALAIEMAQQLKKKDRSPNLIIIDSTALAPSLAASYTDNRRSVEYLKRLKRFPLITIKSSVIYRYRRHLEPLVLKIFNQRETLQLRKIRENLHNLFLKYQWKIVRNKATLILIREEHPDLIEEKIERWTHWLGQEPEVVYNSGNHFSIFEEPHVALLGQHIESACSQ</sequence>
<dbReference type="PANTHER" id="PTHR45527">
    <property type="entry name" value="NONRIBOSOMAL PEPTIDE SYNTHETASE"/>
    <property type="match status" value="1"/>
</dbReference>
<dbReference type="InterPro" id="IPR010071">
    <property type="entry name" value="AA_adenyl_dom"/>
</dbReference>
<proteinExistence type="predicted"/>
<dbReference type="Pfam" id="PF00501">
    <property type="entry name" value="AMP-binding"/>
    <property type="match status" value="1"/>
</dbReference>
<evidence type="ECO:0000259" key="5">
    <source>
        <dbReference type="PROSITE" id="PS50075"/>
    </source>
</evidence>
<dbReference type="GO" id="GO:0044550">
    <property type="term" value="P:secondary metabolite biosynthetic process"/>
    <property type="evidence" value="ECO:0007669"/>
    <property type="project" value="TreeGrafter"/>
</dbReference>
<dbReference type="InterPro" id="IPR000873">
    <property type="entry name" value="AMP-dep_synth/lig_dom"/>
</dbReference>
<dbReference type="PANTHER" id="PTHR45527:SF1">
    <property type="entry name" value="FATTY ACID SYNTHASE"/>
    <property type="match status" value="1"/>
</dbReference>
<dbReference type="InterPro" id="IPR001031">
    <property type="entry name" value="Thioesterase"/>
</dbReference>
<dbReference type="Proteomes" id="UP000199534">
    <property type="component" value="Unassembled WGS sequence"/>
</dbReference>
<dbReference type="Gene3D" id="3.30.559.30">
    <property type="entry name" value="Nonribosomal peptide synthetase, condensation domain"/>
    <property type="match status" value="3"/>
</dbReference>
<dbReference type="InterPro" id="IPR009081">
    <property type="entry name" value="PP-bd_ACP"/>
</dbReference>
<evidence type="ECO:0000313" key="6">
    <source>
        <dbReference type="EMBL" id="SFR34746.1"/>
    </source>
</evidence>
<keyword evidence="2" id="KW-0596">Phosphopantetheine</keyword>
<dbReference type="Pfam" id="PF00550">
    <property type="entry name" value="PP-binding"/>
    <property type="match status" value="2"/>
</dbReference>
<dbReference type="RefSeq" id="WP_092980966.1">
    <property type="nucleotide sequence ID" value="NZ_FOYQ01000001.1"/>
</dbReference>
<dbReference type="SUPFAM" id="SSF52777">
    <property type="entry name" value="CoA-dependent acyltransferases"/>
    <property type="match status" value="6"/>
</dbReference>
<dbReference type="InterPro" id="IPR010060">
    <property type="entry name" value="NRPS_synth"/>
</dbReference>
<protein>
    <submittedName>
        <fullName evidence="6">Non-ribosomal peptide synthase domain TIGR01720/amino acid adenylation domain-containing protein</fullName>
    </submittedName>
</protein>
<dbReference type="InterPro" id="IPR020845">
    <property type="entry name" value="AMP-binding_CS"/>
</dbReference>
<dbReference type="Gene3D" id="3.40.50.1820">
    <property type="entry name" value="alpha/beta hydrolase"/>
    <property type="match status" value="1"/>
</dbReference>
<dbReference type="Pfam" id="PF00668">
    <property type="entry name" value="Condensation"/>
    <property type="match status" value="3"/>
</dbReference>
<feature type="compositionally biased region" description="Polar residues" evidence="4">
    <location>
        <begin position="1"/>
        <end position="10"/>
    </location>
</feature>
<accession>A0A1I6FXV1</accession>
<dbReference type="GO" id="GO:0005737">
    <property type="term" value="C:cytoplasm"/>
    <property type="evidence" value="ECO:0007669"/>
    <property type="project" value="TreeGrafter"/>
</dbReference>
<dbReference type="NCBIfam" id="TIGR01720">
    <property type="entry name" value="NRPS-para261"/>
    <property type="match status" value="1"/>
</dbReference>
<dbReference type="NCBIfam" id="TIGR01733">
    <property type="entry name" value="AA-adenyl-dom"/>
    <property type="match status" value="1"/>
</dbReference>
<dbReference type="InterPro" id="IPR001242">
    <property type="entry name" value="Condensation_dom"/>
</dbReference>
<evidence type="ECO:0000256" key="4">
    <source>
        <dbReference type="SAM" id="MobiDB-lite"/>
    </source>
</evidence>
<dbReference type="CDD" id="cd19531">
    <property type="entry name" value="LCL_NRPS-like"/>
    <property type="match status" value="1"/>
</dbReference>
<dbReference type="SUPFAM" id="SSF56801">
    <property type="entry name" value="Acetyl-CoA synthetase-like"/>
    <property type="match status" value="1"/>
</dbReference>
<dbReference type="Gene3D" id="3.40.50.980">
    <property type="match status" value="2"/>
</dbReference>
<comment type="cofactor">
    <cofactor evidence="1">
        <name>pantetheine 4'-phosphate</name>
        <dbReference type="ChEBI" id="CHEBI:47942"/>
    </cofactor>
</comment>
<name>A0A1I6FXV1_9FLAO</name>
<dbReference type="InterPro" id="IPR036736">
    <property type="entry name" value="ACP-like_sf"/>
</dbReference>
<reference evidence="6 7" key="1">
    <citation type="submission" date="2016-10" db="EMBL/GenBank/DDBJ databases">
        <authorList>
            <person name="de Groot N.N."/>
        </authorList>
    </citation>
    <scope>NUCLEOTIDE SEQUENCE [LARGE SCALE GENOMIC DNA]</scope>
    <source>
        <strain evidence="6 7">DSM 21019</strain>
    </source>
</reference>
<dbReference type="STRING" id="400055.SAMN04490243_0880"/>
<dbReference type="Gene3D" id="2.30.38.10">
    <property type="entry name" value="Luciferase, Domain 3"/>
    <property type="match status" value="1"/>
</dbReference>
<dbReference type="InterPro" id="IPR023213">
    <property type="entry name" value="CAT-like_dom_sf"/>
</dbReference>